<comment type="caution">
    <text evidence="1">The sequence shown here is derived from an EMBL/GenBank/DDBJ whole genome shotgun (WGS) entry which is preliminary data.</text>
</comment>
<dbReference type="EMBL" id="MKEK01000001">
    <property type="protein sequence ID" value="OEY68435.1"/>
    <property type="molecule type" value="Genomic_DNA"/>
</dbReference>
<dbReference type="InterPro" id="IPR029069">
    <property type="entry name" value="HotDog_dom_sf"/>
</dbReference>
<dbReference type="Proteomes" id="UP000242258">
    <property type="component" value="Unassembled WGS sequence"/>
</dbReference>
<dbReference type="OrthoDB" id="7017497at2"/>
<organism evidence="1 2">
    <name type="scientific">Rheinheimera salexigens</name>
    <dbReference type="NCBI Taxonomy" id="1628148"/>
    <lineage>
        <taxon>Bacteria</taxon>
        <taxon>Pseudomonadati</taxon>
        <taxon>Pseudomonadota</taxon>
        <taxon>Gammaproteobacteria</taxon>
        <taxon>Chromatiales</taxon>
        <taxon>Chromatiaceae</taxon>
        <taxon>Rheinheimera</taxon>
    </lineage>
</organism>
<dbReference type="AlphaFoldDB" id="A0A1E7Q2N0"/>
<keyword evidence="2" id="KW-1185">Reference proteome</keyword>
<dbReference type="Gene3D" id="3.10.129.10">
    <property type="entry name" value="Hotdog Thioesterase"/>
    <property type="match status" value="1"/>
</dbReference>
<dbReference type="RefSeq" id="WP_070048002.1">
    <property type="nucleotide sequence ID" value="NZ_CBCSDO010000001.1"/>
</dbReference>
<dbReference type="Pfam" id="PF22817">
    <property type="entry name" value="ApeP-like"/>
    <property type="match status" value="1"/>
</dbReference>
<sequence length="131" mass="14340">MNRAALKQLLPHRGTALWLDSVSQIEPTRIVGATTADCLALYGPDCPSYLLYEAAAQLCGVHGASQSKQAKRAYVVKVQRLKIYQTVAEAKPVIVRCELLNNNGLGAQYQFEISQDEVLLSGNLLMVIEHA</sequence>
<name>A0A1E7Q2N0_9GAMM</name>
<evidence type="ECO:0008006" key="3">
    <source>
        <dbReference type="Google" id="ProtNLM"/>
    </source>
</evidence>
<reference evidence="2" key="1">
    <citation type="submission" date="2016-09" db="EMBL/GenBank/DDBJ databases">
        <authorList>
            <person name="Wan X."/>
            <person name="Hou S."/>
        </authorList>
    </citation>
    <scope>NUCLEOTIDE SEQUENCE [LARGE SCALE GENOMIC DNA]</scope>
    <source>
        <strain evidence="2">KH87</strain>
    </source>
</reference>
<dbReference type="STRING" id="1628148.BI198_01775"/>
<protein>
    <recommendedName>
        <fullName evidence="3">3-hydroxylacyl-ACP dehydratase</fullName>
    </recommendedName>
</protein>
<evidence type="ECO:0000313" key="2">
    <source>
        <dbReference type="Proteomes" id="UP000242258"/>
    </source>
</evidence>
<dbReference type="InterPro" id="IPR016776">
    <property type="entry name" value="ApeP-like_dehydratase"/>
</dbReference>
<evidence type="ECO:0000313" key="1">
    <source>
        <dbReference type="EMBL" id="OEY68435.1"/>
    </source>
</evidence>
<gene>
    <name evidence="1" type="ORF">BI198_01775</name>
</gene>
<dbReference type="SUPFAM" id="SSF54637">
    <property type="entry name" value="Thioesterase/thiol ester dehydrase-isomerase"/>
    <property type="match status" value="1"/>
</dbReference>
<proteinExistence type="predicted"/>
<accession>A0A1E7Q2N0</accession>